<feature type="compositionally biased region" description="Low complexity" evidence="1">
    <location>
        <begin position="117"/>
        <end position="130"/>
    </location>
</feature>
<reference evidence="2" key="1">
    <citation type="submission" date="2021-01" db="EMBL/GenBank/DDBJ databases">
        <authorList>
            <person name="Corre E."/>
            <person name="Pelletier E."/>
            <person name="Niang G."/>
            <person name="Scheremetjew M."/>
            <person name="Finn R."/>
            <person name="Kale V."/>
            <person name="Holt S."/>
            <person name="Cochrane G."/>
            <person name="Meng A."/>
            <person name="Brown T."/>
            <person name="Cohen L."/>
        </authorList>
    </citation>
    <scope>NUCLEOTIDE SEQUENCE</scope>
    <source>
        <strain evidence="2">CCMP1594</strain>
    </source>
</reference>
<evidence type="ECO:0000313" key="2">
    <source>
        <dbReference type="EMBL" id="CAE0833980.1"/>
    </source>
</evidence>
<accession>A0A7S4LJU5</accession>
<name>A0A7S4LJU5_9EUGL</name>
<evidence type="ECO:0000256" key="1">
    <source>
        <dbReference type="SAM" id="MobiDB-lite"/>
    </source>
</evidence>
<dbReference type="EMBL" id="HBJA01131760">
    <property type="protein sequence ID" value="CAE0833980.1"/>
    <property type="molecule type" value="Transcribed_RNA"/>
</dbReference>
<proteinExistence type="predicted"/>
<organism evidence="2">
    <name type="scientific">Eutreptiella gymnastica</name>
    <dbReference type="NCBI Taxonomy" id="73025"/>
    <lineage>
        <taxon>Eukaryota</taxon>
        <taxon>Discoba</taxon>
        <taxon>Euglenozoa</taxon>
        <taxon>Euglenida</taxon>
        <taxon>Spirocuta</taxon>
        <taxon>Euglenophyceae</taxon>
        <taxon>Eutreptiales</taxon>
        <taxon>Eutreptiaceae</taxon>
        <taxon>Eutreptiella</taxon>
    </lineage>
</organism>
<feature type="region of interest" description="Disordered" evidence="1">
    <location>
        <begin position="98"/>
        <end position="130"/>
    </location>
</feature>
<gene>
    <name evidence="2" type="ORF">EGYM00163_LOCUS45276</name>
</gene>
<dbReference type="AlphaFoldDB" id="A0A7S4LJU5"/>
<protein>
    <submittedName>
        <fullName evidence="2">Uncharacterized protein</fullName>
    </submittedName>
</protein>
<sequence length="130" mass="14271">MPRLFSSIQLLPYREVRCAALCVRPSTRSTSQRSSRSLTGLNILRVKKEWPVFEHRSAQCPLAVPCEPPAQRQSSDVFELVPGRGNGVLRLRLDDNSLSNYDQGQGQGRGQAHGVEGSARASGGAAQRRK</sequence>